<evidence type="ECO:0000313" key="8">
    <source>
        <dbReference type="Proteomes" id="UP000014975"/>
    </source>
</evidence>
<feature type="binding site" evidence="3">
    <location>
        <position position="336"/>
    </location>
    <ligand>
        <name>CTP</name>
        <dbReference type="ChEBI" id="CHEBI:37563"/>
    </ligand>
</feature>
<feature type="region of interest" description="Phosphopantothenoylcysteine decarboxylase" evidence="3">
    <location>
        <begin position="1"/>
        <end position="199"/>
    </location>
</feature>
<feature type="binding site" evidence="3">
    <location>
        <position position="298"/>
    </location>
    <ligand>
        <name>CTP</name>
        <dbReference type="ChEBI" id="CHEBI:37563"/>
    </ligand>
</feature>
<comment type="cofactor">
    <cofactor evidence="3">
        <name>Mg(2+)</name>
        <dbReference type="ChEBI" id="CHEBI:18420"/>
    </cofactor>
</comment>
<dbReference type="SUPFAM" id="SSF52507">
    <property type="entry name" value="Homo-oligomeric flavin-containing Cys decarboxylases, HFCD"/>
    <property type="match status" value="1"/>
</dbReference>
<keyword evidence="3 4" id="KW-0288">FMN</keyword>
<comment type="function">
    <text evidence="3">Catalyzes two sequential steps in the biosynthesis of coenzyme A. In the first step cysteine is conjugated to 4'-phosphopantothenate to form 4-phosphopantothenoylcysteine. In the second step the latter compound is decarboxylated to form 4'-phosphopantotheine.</text>
</comment>
<comment type="catalytic activity">
    <reaction evidence="3 4">
        <text>N-[(R)-4-phosphopantothenoyl]-L-cysteine + H(+) = (R)-4'-phosphopantetheine + CO2</text>
        <dbReference type="Rhea" id="RHEA:16793"/>
        <dbReference type="ChEBI" id="CHEBI:15378"/>
        <dbReference type="ChEBI" id="CHEBI:16526"/>
        <dbReference type="ChEBI" id="CHEBI:59458"/>
        <dbReference type="ChEBI" id="CHEBI:61723"/>
        <dbReference type="EC" id="4.1.1.36"/>
    </reaction>
</comment>
<feature type="region of interest" description="Phosphopantothenate--cysteine ligase" evidence="3">
    <location>
        <begin position="200"/>
        <end position="409"/>
    </location>
</feature>
<dbReference type="Pfam" id="PF02441">
    <property type="entry name" value="Flavoprotein"/>
    <property type="match status" value="1"/>
</dbReference>
<dbReference type="Gene3D" id="3.40.50.10300">
    <property type="entry name" value="CoaB-like"/>
    <property type="match status" value="1"/>
</dbReference>
<dbReference type="Pfam" id="PF04127">
    <property type="entry name" value="DFP"/>
    <property type="match status" value="1"/>
</dbReference>
<dbReference type="InterPro" id="IPR035929">
    <property type="entry name" value="CoaB-like_sf"/>
</dbReference>
<dbReference type="EC" id="6.3.2.5" evidence="3"/>
<dbReference type="PATRIC" id="fig|1121439.3.peg.1178"/>
<dbReference type="GO" id="GO:0015941">
    <property type="term" value="P:pantothenate catabolic process"/>
    <property type="evidence" value="ECO:0007669"/>
    <property type="project" value="InterPro"/>
</dbReference>
<comment type="function">
    <text evidence="4">Catalyzes two steps in the biosynthesis of coenzyme A. In the first step cysteine is conjugated to 4'-phosphopantothenate to form 4-phosphopantothenoylcysteine, in the latter compound is decarboxylated to form 4'-phosphopantotheine.</text>
</comment>
<comment type="catalytic activity">
    <reaction evidence="3 4">
        <text>(R)-4'-phosphopantothenate + L-cysteine + CTP = N-[(R)-4-phosphopantothenoyl]-L-cysteine + CMP + diphosphate + H(+)</text>
        <dbReference type="Rhea" id="RHEA:19397"/>
        <dbReference type="ChEBI" id="CHEBI:10986"/>
        <dbReference type="ChEBI" id="CHEBI:15378"/>
        <dbReference type="ChEBI" id="CHEBI:33019"/>
        <dbReference type="ChEBI" id="CHEBI:35235"/>
        <dbReference type="ChEBI" id="CHEBI:37563"/>
        <dbReference type="ChEBI" id="CHEBI:59458"/>
        <dbReference type="ChEBI" id="CHEBI:60377"/>
        <dbReference type="EC" id="6.3.2.5"/>
    </reaction>
</comment>
<dbReference type="InterPro" id="IPR005252">
    <property type="entry name" value="CoaBC"/>
</dbReference>
<feature type="binding site" evidence="3">
    <location>
        <position position="288"/>
    </location>
    <ligand>
        <name>CTP</name>
        <dbReference type="ChEBI" id="CHEBI:37563"/>
    </ligand>
</feature>
<keyword evidence="3" id="KW-0460">Magnesium</keyword>
<evidence type="ECO:0000313" key="7">
    <source>
        <dbReference type="EMBL" id="EPR34491.1"/>
    </source>
</evidence>
<dbReference type="EC" id="4.1.1.36" evidence="3"/>
<comment type="caution">
    <text evidence="7">The sequence shown here is derived from an EMBL/GenBank/DDBJ whole genome shotgun (WGS) entry which is preliminary data.</text>
</comment>
<evidence type="ECO:0000256" key="3">
    <source>
        <dbReference type="HAMAP-Rule" id="MF_02225"/>
    </source>
</evidence>
<dbReference type="AlphaFoldDB" id="S7TCV5"/>
<protein>
    <recommendedName>
        <fullName evidence="3">Coenzyme A biosynthesis bifunctional protein CoaBC</fullName>
    </recommendedName>
    <alternativeName>
        <fullName evidence="3">DNA/pantothenate metabolism flavoprotein</fullName>
    </alternativeName>
    <alternativeName>
        <fullName evidence="3">Phosphopantothenoylcysteine synthetase/decarboxylase</fullName>
        <shortName evidence="3">PPCS-PPCDC</shortName>
    </alternativeName>
    <domain>
        <recommendedName>
            <fullName evidence="3">Phosphopantothenoylcysteine decarboxylase</fullName>
            <shortName evidence="3">PPC decarboxylase</shortName>
            <shortName evidence="3">PPC-DC</shortName>
            <ecNumber evidence="3">4.1.1.36</ecNumber>
        </recommendedName>
        <alternativeName>
            <fullName evidence="3">CoaC</fullName>
        </alternativeName>
    </domain>
    <domain>
        <recommendedName>
            <fullName evidence="3">Phosphopantothenate--cysteine ligase</fullName>
            <ecNumber evidence="3">6.3.2.5</ecNumber>
        </recommendedName>
        <alternativeName>
            <fullName evidence="3">CoaB</fullName>
        </alternativeName>
        <alternativeName>
            <fullName evidence="3">Phosphopantothenoylcysteine synthetase</fullName>
            <shortName evidence="3">PPC synthetase</shortName>
            <shortName evidence="3">PPC-S</shortName>
        </alternativeName>
    </domain>
</protein>
<feature type="active site" description="Proton donor" evidence="3">
    <location>
        <position position="168"/>
    </location>
</feature>
<dbReference type="OrthoDB" id="9802554at2"/>
<dbReference type="EMBL" id="ATHI01000010">
    <property type="protein sequence ID" value="EPR34491.1"/>
    <property type="molecule type" value="Genomic_DNA"/>
</dbReference>
<keyword evidence="8" id="KW-1185">Reference proteome</keyword>
<feature type="binding site" evidence="3">
    <location>
        <begin position="317"/>
        <end position="320"/>
    </location>
    <ligand>
        <name>CTP</name>
        <dbReference type="ChEBI" id="CHEBI:37563"/>
    </ligand>
</feature>
<keyword evidence="3" id="KW-0479">Metal-binding</keyword>
<dbReference type="PANTHER" id="PTHR14359">
    <property type="entry name" value="HOMO-OLIGOMERIC FLAVIN CONTAINING CYS DECARBOXYLASE FAMILY"/>
    <property type="match status" value="1"/>
</dbReference>
<comment type="pathway">
    <text evidence="3 4">Cofactor biosynthesis; coenzyme A biosynthesis; CoA from (R)-pantothenate: step 3/5.</text>
</comment>
<comment type="cofactor">
    <cofactor evidence="3">
        <name>FMN</name>
        <dbReference type="ChEBI" id="CHEBI:58210"/>
    </cofactor>
    <text evidence="3">Binds 1 FMN per subunit.</text>
</comment>
<dbReference type="STRING" id="1121439.dsat_2773"/>
<feature type="binding site" evidence="3">
    <location>
        <position position="350"/>
    </location>
    <ligand>
        <name>CTP</name>
        <dbReference type="ChEBI" id="CHEBI:37563"/>
    </ligand>
</feature>
<dbReference type="UniPathway" id="UPA00241">
    <property type="reaction ID" value="UER00353"/>
</dbReference>
<keyword evidence="3 4" id="KW-0436">Ligase</keyword>
<dbReference type="GO" id="GO:0046872">
    <property type="term" value="F:metal ion binding"/>
    <property type="evidence" value="ECO:0007669"/>
    <property type="project" value="UniProtKB-KW"/>
</dbReference>
<feature type="domain" description="DNA/pantothenate metabolism flavoprotein C-terminal" evidence="6">
    <location>
        <begin position="195"/>
        <end position="407"/>
    </location>
</feature>
<comment type="similarity">
    <text evidence="3 4">In the N-terminal section; belongs to the HFCD (homo-oligomeric flavin containing Cys decarboxylase) superfamily.</text>
</comment>
<dbReference type="InterPro" id="IPR007085">
    <property type="entry name" value="DNA/pantothenate-metab_flavo_C"/>
</dbReference>
<name>S7TCV5_9BACT</name>
<dbReference type="InterPro" id="IPR036551">
    <property type="entry name" value="Flavin_trans-like"/>
</dbReference>
<dbReference type="PANTHER" id="PTHR14359:SF6">
    <property type="entry name" value="PHOSPHOPANTOTHENOYLCYSTEINE DECARBOXYLASE"/>
    <property type="match status" value="1"/>
</dbReference>
<keyword evidence="3" id="KW-0511">Multifunctional enzyme</keyword>
<feature type="binding site" evidence="3">
    <location>
        <position position="354"/>
    </location>
    <ligand>
        <name>CTP</name>
        <dbReference type="ChEBI" id="CHEBI:37563"/>
    </ligand>
</feature>
<sequence length="409" mass="43318">MRALPVFTNFGGKRAHLLAHGSVAICKTPELLRMLLASGMNAGATLTRAAQRFVRPLLLESLGATPVYGGLWADEGGEPHDVFGHLEPAQNADVMAVVPATANALAKLAHGLADDMASTQALAFGGPLVIAPAMNQRLWEAPATRENWETLKRRGCICLEPGLGCMACGEEGQGRLPDVEEILYHVLRAAGPGDLAGKRVLVTLGPTREMWDGVRFLSNSSSGAMGAALAAAAWLRGAEVTAVVGPCEARLPSGISVVRVVSAREMHEAALALWPGANIACLTAAVSDFRPIPYGAEKFKKKTAQGGQLGFDLEENPDILLNMGQSKKSGQTLIGFAAETSSLAENARAKLVGKNCDLLVANLVGVPESGFETSTNRITLLDRAGREESWPVLPKPEVAWRIWDHVSLL</sequence>
<evidence type="ECO:0000256" key="1">
    <source>
        <dbReference type="ARBA" id="ARBA00022793"/>
    </source>
</evidence>
<dbReference type="Gene3D" id="3.40.50.1950">
    <property type="entry name" value="Flavin prenyltransferase-like"/>
    <property type="match status" value="1"/>
</dbReference>
<dbReference type="GO" id="GO:0004633">
    <property type="term" value="F:phosphopantothenoylcysteine decarboxylase activity"/>
    <property type="evidence" value="ECO:0007669"/>
    <property type="project" value="UniProtKB-UniRule"/>
</dbReference>
<organism evidence="7 8">
    <name type="scientific">Alkalidesulfovibrio alkalitolerans DSM 16529</name>
    <dbReference type="NCBI Taxonomy" id="1121439"/>
    <lineage>
        <taxon>Bacteria</taxon>
        <taxon>Pseudomonadati</taxon>
        <taxon>Thermodesulfobacteriota</taxon>
        <taxon>Desulfovibrionia</taxon>
        <taxon>Desulfovibrionales</taxon>
        <taxon>Desulfovibrionaceae</taxon>
        <taxon>Alkalidesulfovibrio</taxon>
    </lineage>
</organism>
<comment type="similarity">
    <text evidence="3 4">In the C-terminal section; belongs to the PPC synthetase family.</text>
</comment>
<dbReference type="SUPFAM" id="SSF102645">
    <property type="entry name" value="CoaB-like"/>
    <property type="match status" value="1"/>
</dbReference>
<dbReference type="GO" id="GO:0015937">
    <property type="term" value="P:coenzyme A biosynthetic process"/>
    <property type="evidence" value="ECO:0007669"/>
    <property type="project" value="UniProtKB-UniRule"/>
</dbReference>
<keyword evidence="2 3" id="KW-0456">Lyase</keyword>
<proteinExistence type="inferred from homology"/>
<evidence type="ECO:0000256" key="4">
    <source>
        <dbReference type="RuleBase" id="RU364078"/>
    </source>
</evidence>
<dbReference type="Proteomes" id="UP000014975">
    <property type="component" value="Unassembled WGS sequence"/>
</dbReference>
<comment type="pathway">
    <text evidence="3 4">Cofactor biosynthesis; coenzyme A biosynthesis; CoA from (R)-pantothenate: step 2/5.</text>
</comment>
<dbReference type="GO" id="GO:0010181">
    <property type="term" value="F:FMN binding"/>
    <property type="evidence" value="ECO:0007669"/>
    <property type="project" value="UniProtKB-UniRule"/>
</dbReference>
<dbReference type="HAMAP" id="MF_02225">
    <property type="entry name" value="CoaBC"/>
    <property type="match status" value="1"/>
</dbReference>
<feature type="domain" description="Flavoprotein" evidence="5">
    <location>
        <begin position="19"/>
        <end position="188"/>
    </location>
</feature>
<reference evidence="7 8" key="1">
    <citation type="journal article" date="2013" name="Genome Announc.">
        <title>Draft genome sequences for three mercury-methylating, sulfate-reducing bacteria.</title>
        <authorList>
            <person name="Brown S.D."/>
            <person name="Hurt R.A.Jr."/>
            <person name="Gilmour C.C."/>
            <person name="Elias D.A."/>
        </authorList>
    </citation>
    <scope>NUCLEOTIDE SEQUENCE [LARGE SCALE GENOMIC DNA]</scope>
    <source>
        <strain evidence="7 8">DSM 16529</strain>
    </source>
</reference>
<dbReference type="GO" id="GO:0071513">
    <property type="term" value="C:phosphopantothenoylcysteine decarboxylase complex"/>
    <property type="evidence" value="ECO:0007669"/>
    <property type="project" value="TreeGrafter"/>
</dbReference>
<dbReference type="InterPro" id="IPR003382">
    <property type="entry name" value="Flavoprotein"/>
</dbReference>
<keyword evidence="3 4" id="KW-0285">Flavoprotein</keyword>
<dbReference type="GO" id="GO:0004632">
    <property type="term" value="F:phosphopantothenate--cysteine ligase activity"/>
    <property type="evidence" value="ECO:0007669"/>
    <property type="project" value="UniProtKB-UniRule"/>
</dbReference>
<dbReference type="eggNOG" id="COG0452">
    <property type="taxonomic scope" value="Bacteria"/>
</dbReference>
<gene>
    <name evidence="3" type="primary">coaBC</name>
    <name evidence="7" type="ORF">dsat_2773</name>
</gene>
<evidence type="ECO:0000259" key="5">
    <source>
        <dbReference type="Pfam" id="PF02441"/>
    </source>
</evidence>
<keyword evidence="1 3" id="KW-0210">Decarboxylase</keyword>
<accession>S7TCV5</accession>
<comment type="caution">
    <text evidence="3">Lacks conserved residue(s) required for the propagation of feature annotation.</text>
</comment>
<dbReference type="RefSeq" id="WP_020886657.1">
    <property type="nucleotide sequence ID" value="NZ_ATHI01000010.1"/>
</dbReference>
<evidence type="ECO:0000259" key="6">
    <source>
        <dbReference type="Pfam" id="PF04127"/>
    </source>
</evidence>
<dbReference type="NCBIfam" id="TIGR00521">
    <property type="entry name" value="coaBC_dfp"/>
    <property type="match status" value="1"/>
</dbReference>
<evidence type="ECO:0000256" key="2">
    <source>
        <dbReference type="ARBA" id="ARBA00023239"/>
    </source>
</evidence>